<name>A0ABX0N0F8_9BURK</name>
<dbReference type="SUPFAM" id="SSF88723">
    <property type="entry name" value="PIN domain-like"/>
    <property type="match status" value="1"/>
</dbReference>
<dbReference type="Gene3D" id="1.10.510.10">
    <property type="entry name" value="Transferase(Phosphotransferase) domain 1"/>
    <property type="match status" value="1"/>
</dbReference>
<feature type="region of interest" description="Disordered" evidence="1">
    <location>
        <begin position="546"/>
        <end position="607"/>
    </location>
</feature>
<evidence type="ECO:0000256" key="1">
    <source>
        <dbReference type="SAM" id="MobiDB-lite"/>
    </source>
</evidence>
<gene>
    <name evidence="3" type="ORF">F1735_30225</name>
</gene>
<protein>
    <recommendedName>
        <fullName evidence="2">Protein kinase domain-containing protein</fullName>
    </recommendedName>
</protein>
<comment type="caution">
    <text evidence="3">The sequence shown here is derived from an EMBL/GenBank/DDBJ whole genome shotgun (WGS) entry which is preliminary data.</text>
</comment>
<dbReference type="InterPro" id="IPR029060">
    <property type="entry name" value="PIN-like_dom_sf"/>
</dbReference>
<reference evidence="3 4" key="1">
    <citation type="submission" date="2019-10" db="EMBL/GenBank/DDBJ databases">
        <title>Taxonomy of Antarctic Massilia spp.: description of Massilia rubra sp. nov., Massilia aquatica sp. nov., Massilia mucilaginosa sp. nov., Massilia frigida sp. nov. isolated from streams, lakes and regoliths.</title>
        <authorList>
            <person name="Holochova P."/>
            <person name="Sedlacek I."/>
            <person name="Kralova S."/>
            <person name="Maslanova I."/>
            <person name="Busse H.-J."/>
            <person name="Stankova E."/>
            <person name="Vrbovska V."/>
            <person name="Kovarovic V."/>
            <person name="Bartak M."/>
            <person name="Svec P."/>
            <person name="Pantucek R."/>
        </authorList>
    </citation>
    <scope>NUCLEOTIDE SEQUENCE [LARGE SCALE GENOMIC DNA]</scope>
    <source>
        <strain evidence="3 4">CCM 8694</strain>
    </source>
</reference>
<evidence type="ECO:0000313" key="3">
    <source>
        <dbReference type="EMBL" id="NHZ66520.1"/>
    </source>
</evidence>
<feature type="domain" description="Protein kinase" evidence="2">
    <location>
        <begin position="198"/>
        <end position="478"/>
    </location>
</feature>
<dbReference type="InterPro" id="IPR000719">
    <property type="entry name" value="Prot_kinase_dom"/>
</dbReference>
<dbReference type="SUPFAM" id="SSF56112">
    <property type="entry name" value="Protein kinase-like (PK-like)"/>
    <property type="match status" value="1"/>
</dbReference>
<dbReference type="Gene3D" id="3.40.50.1010">
    <property type="entry name" value="5'-nuclease"/>
    <property type="match status" value="1"/>
</dbReference>
<dbReference type="Proteomes" id="UP000610594">
    <property type="component" value="Unassembled WGS sequence"/>
</dbReference>
<dbReference type="EMBL" id="WHJF01000141">
    <property type="protein sequence ID" value="NHZ66520.1"/>
    <property type="molecule type" value="Genomic_DNA"/>
</dbReference>
<sequence>MSTPPRPVLVDTCVLLDDPGVILRIRHKHGIPILSGTVLDEIDHHKKGNALINSNARAIFRELNKVPGANVKNFATGQDLLPGDILTRFVYKGEGVFVLGRSTFKSRSNNDGTIIEIARDYQMLLLTRDAGMKLRAQSLGVTAIMWTGPLPAPAAAAPVALAPFALPSSPLLEQDQATPVRYLPKEGDTVCLGSGGRIQLGKLVSEGGEGSIYLAANDGMVCKIYHADKLTLLRRKKIELMLTRQVERAGICWPTDLVLNETGQFLGYLMPRALGSTVQSSLFVKPLLEKKFPQWRRGDLVNLCVAFLEHIRFLHGLNILVGDINPLNLLVTADSTQLWLVDTDSFQVENFACPVGTVNFTAPEIQGCNYPEFLRTKEHELFAVATMLFMLLHPGKSPYSQQGGGSPADNIRAMDFPYWFRKDGDDFGGKNTPHGPWQYIWGNLPYTVKEAFHNTFRSGKRASVEEWLRACKKYQTMLSNGHTSDALFATGFHVRDPHDVTCARCGTQFVASKEWVDKLTGNGWPVRCGDCVQRLKLERLAKQSLRDAESAAHSRVPVEPPKRVPASPAHPVNPALPTRPIHKHAPAGAARGPAAPAAAPGKPPASTGNTILDSIVNFFLK</sequence>
<feature type="compositionally biased region" description="Low complexity" evidence="1">
    <location>
        <begin position="586"/>
        <end position="600"/>
    </location>
</feature>
<evidence type="ECO:0000313" key="4">
    <source>
        <dbReference type="Proteomes" id="UP000610594"/>
    </source>
</evidence>
<organism evidence="3 4">
    <name type="scientific">Massilia genomosp. 1</name>
    <dbReference type="NCBI Taxonomy" id="2609280"/>
    <lineage>
        <taxon>Bacteria</taxon>
        <taxon>Pseudomonadati</taxon>
        <taxon>Pseudomonadota</taxon>
        <taxon>Betaproteobacteria</taxon>
        <taxon>Burkholderiales</taxon>
        <taxon>Oxalobacteraceae</taxon>
        <taxon>Telluria group</taxon>
        <taxon>Massilia</taxon>
    </lineage>
</organism>
<dbReference type="Pfam" id="PF13638">
    <property type="entry name" value="PIN_4"/>
    <property type="match status" value="1"/>
</dbReference>
<dbReference type="InterPro" id="IPR011009">
    <property type="entry name" value="Kinase-like_dom_sf"/>
</dbReference>
<proteinExistence type="predicted"/>
<dbReference type="PROSITE" id="PS50011">
    <property type="entry name" value="PROTEIN_KINASE_DOM"/>
    <property type="match status" value="1"/>
</dbReference>
<dbReference type="InterPro" id="IPR002716">
    <property type="entry name" value="PIN_dom"/>
</dbReference>
<accession>A0ABX0N0F8</accession>
<keyword evidence="4" id="KW-1185">Reference proteome</keyword>
<dbReference type="RefSeq" id="WP_167240397.1">
    <property type="nucleotide sequence ID" value="NZ_WHJF01000141.1"/>
</dbReference>
<evidence type="ECO:0000259" key="2">
    <source>
        <dbReference type="PROSITE" id="PS50011"/>
    </source>
</evidence>